<keyword evidence="2" id="KW-1185">Reference proteome</keyword>
<sequence>MSSTQMLVTPEKIVYDSIRASSKHVLSGRDCDGGDRFVGSVSEANDVPICCRDGSSHWMCHLQPHKRKAFLDSL</sequence>
<evidence type="ECO:0000313" key="1">
    <source>
        <dbReference type="EMBL" id="KAK7335329.1"/>
    </source>
</evidence>
<dbReference type="AlphaFoldDB" id="A0AAN9QHA1"/>
<organism evidence="1 2">
    <name type="scientific">Phaseolus coccineus</name>
    <name type="common">Scarlet runner bean</name>
    <name type="synonym">Phaseolus multiflorus</name>
    <dbReference type="NCBI Taxonomy" id="3886"/>
    <lineage>
        <taxon>Eukaryota</taxon>
        <taxon>Viridiplantae</taxon>
        <taxon>Streptophyta</taxon>
        <taxon>Embryophyta</taxon>
        <taxon>Tracheophyta</taxon>
        <taxon>Spermatophyta</taxon>
        <taxon>Magnoliopsida</taxon>
        <taxon>eudicotyledons</taxon>
        <taxon>Gunneridae</taxon>
        <taxon>Pentapetalae</taxon>
        <taxon>rosids</taxon>
        <taxon>fabids</taxon>
        <taxon>Fabales</taxon>
        <taxon>Fabaceae</taxon>
        <taxon>Papilionoideae</taxon>
        <taxon>50 kb inversion clade</taxon>
        <taxon>NPAAA clade</taxon>
        <taxon>indigoferoid/millettioid clade</taxon>
        <taxon>Phaseoleae</taxon>
        <taxon>Phaseolus</taxon>
    </lineage>
</organism>
<dbReference type="EMBL" id="JAYMYR010000010">
    <property type="protein sequence ID" value="KAK7335329.1"/>
    <property type="molecule type" value="Genomic_DNA"/>
</dbReference>
<reference evidence="1 2" key="1">
    <citation type="submission" date="2024-01" db="EMBL/GenBank/DDBJ databases">
        <title>The genomes of 5 underutilized Papilionoideae crops provide insights into root nodulation and disease resistanc.</title>
        <authorList>
            <person name="Jiang F."/>
        </authorList>
    </citation>
    <scope>NUCLEOTIDE SEQUENCE [LARGE SCALE GENOMIC DNA]</scope>
    <source>
        <strain evidence="1">JINMINGXINNONG_FW02</strain>
        <tissue evidence="1">Leaves</tissue>
    </source>
</reference>
<gene>
    <name evidence="1" type="ORF">VNO80_27108</name>
</gene>
<dbReference type="Proteomes" id="UP001374584">
    <property type="component" value="Unassembled WGS sequence"/>
</dbReference>
<name>A0AAN9QHA1_PHACN</name>
<proteinExistence type="predicted"/>
<evidence type="ECO:0000313" key="2">
    <source>
        <dbReference type="Proteomes" id="UP001374584"/>
    </source>
</evidence>
<accession>A0AAN9QHA1</accession>
<protein>
    <submittedName>
        <fullName evidence="1">Uncharacterized protein</fullName>
    </submittedName>
</protein>
<comment type="caution">
    <text evidence="1">The sequence shown here is derived from an EMBL/GenBank/DDBJ whole genome shotgun (WGS) entry which is preliminary data.</text>
</comment>